<keyword evidence="4" id="KW-1185">Reference proteome</keyword>
<dbReference type="Proteomes" id="UP000054937">
    <property type="component" value="Unassembled WGS sequence"/>
</dbReference>
<feature type="region of interest" description="Disordered" evidence="2">
    <location>
        <begin position="852"/>
        <end position="889"/>
    </location>
</feature>
<name>A0A0V0QBI1_PSEPJ</name>
<feature type="compositionally biased region" description="Low complexity" evidence="2">
    <location>
        <begin position="281"/>
        <end position="301"/>
    </location>
</feature>
<gene>
    <name evidence="3" type="ORF">PPERSA_02396</name>
</gene>
<feature type="compositionally biased region" description="Basic and acidic residues" evidence="2">
    <location>
        <begin position="257"/>
        <end position="270"/>
    </location>
</feature>
<accession>A0A0V0QBI1</accession>
<evidence type="ECO:0000313" key="3">
    <source>
        <dbReference type="EMBL" id="KRW99538.1"/>
    </source>
</evidence>
<feature type="coiled-coil region" evidence="1">
    <location>
        <begin position="377"/>
        <end position="495"/>
    </location>
</feature>
<feature type="region of interest" description="Disordered" evidence="2">
    <location>
        <begin position="629"/>
        <end position="648"/>
    </location>
</feature>
<sequence>MSEEKEKEKKSKRQRFKEFFLTEKEIQQEEERLKKEKQQKEEEELNVMYDFQIKGGNLHTELIQAMCIHKQGEEEGLPVPLKCAWFIIDPKQNTVTPLPDIQGGYYMPCIDDVGYQVCVQATPVLDSEDYSGPPLKTNVGPLVVDPEVDQQIQQYLENNGGEFEISLVEVIGDKDFKIDEKPVKLERKLAYMYDLFEIVLEEEKSLKIRASSNIQRDIIAVLFRNFTGKQIMGKVIQEQQNLPQIQEDEKDELQSETSEKIEEKGEKEEKIEDDQNEENPEQPNIQQNQENQEKNNIPENQNDNQQIDLQEKQENNDKNLNNSNLKNNSLIKNNSQIEQNERKTSVNSLGNLSATNISKKNSINEDLQQQTSNTQNNYELFAKISELNQKIQQKNKEIQIQEKEKKKCQEEIEDHKLDKEKLKEQIENLSENYFNIEKQNEAIQNQCTIVEKYNQYLLQEVNFQQLENEEKTLKIQNLEEKLLKLEEKSRQQAEKFAQEKQTLLDLNPITPEQYEKIKQEIQTQTYLRINAESELKKTQQQEFLFKQQNQALNEKIEQLYFKIQTVQNKYKTLQQEKSIKFEISEIAKQLKINAQPLNQNSNQNLNLNLNQRENLSYQQNKINNFNQNIYNNKTGQKEPQSPQPSPKFKTEIKKKNYYEEEHPQFYSSQNVFQNQDFDGNNSQPDIDKNLDQSPIKMQKMKTTNFNDDLHSLDNLQLQKSKSEFHQQDADLEMENSALRSQLNIVKTTLENMKQAYEIDQQGKIQYRDIKSQQAEHHLEKLANKLAEIITDKDMALDNQKRINRELLNQVKQCEKIIKKYDKNFNINFLENFISENLEINYEISTNNLDEIQTPQKNVKNQTEQKQNSNESQQQKNSVNQEQNDNSDEI</sequence>
<dbReference type="OMA" id="NELHEYH"/>
<organism evidence="3 4">
    <name type="scientific">Pseudocohnilembus persalinus</name>
    <name type="common">Ciliate</name>
    <dbReference type="NCBI Taxonomy" id="266149"/>
    <lineage>
        <taxon>Eukaryota</taxon>
        <taxon>Sar</taxon>
        <taxon>Alveolata</taxon>
        <taxon>Ciliophora</taxon>
        <taxon>Intramacronucleata</taxon>
        <taxon>Oligohymenophorea</taxon>
        <taxon>Scuticociliatia</taxon>
        <taxon>Philasterida</taxon>
        <taxon>Pseudocohnilembidae</taxon>
        <taxon>Pseudocohnilembus</taxon>
    </lineage>
</organism>
<dbReference type="PANTHER" id="PTHR47232:SF1">
    <property type="entry name" value="TRANSDUCIN FAMILY PROTEIN _ WD-40 REPEAT FAMILY PROTEIN"/>
    <property type="match status" value="1"/>
</dbReference>
<feature type="coiled-coil region" evidence="1">
    <location>
        <begin position="19"/>
        <end position="46"/>
    </location>
</feature>
<protein>
    <submittedName>
        <fullName evidence="3">Uncharacterized protein</fullName>
    </submittedName>
</protein>
<evidence type="ECO:0000313" key="4">
    <source>
        <dbReference type="Proteomes" id="UP000054937"/>
    </source>
</evidence>
<proteinExistence type="predicted"/>
<evidence type="ECO:0000256" key="1">
    <source>
        <dbReference type="SAM" id="Coils"/>
    </source>
</evidence>
<feature type="coiled-coil region" evidence="1">
    <location>
        <begin position="302"/>
        <end position="340"/>
    </location>
</feature>
<feature type="coiled-coil region" evidence="1">
    <location>
        <begin position="549"/>
        <end position="576"/>
    </location>
</feature>
<comment type="caution">
    <text evidence="3">The sequence shown here is derived from an EMBL/GenBank/DDBJ whole genome shotgun (WGS) entry which is preliminary data.</text>
</comment>
<evidence type="ECO:0000256" key="2">
    <source>
        <dbReference type="SAM" id="MobiDB-lite"/>
    </source>
</evidence>
<feature type="compositionally biased region" description="Low complexity" evidence="2">
    <location>
        <begin position="859"/>
        <end position="883"/>
    </location>
</feature>
<dbReference type="PANTHER" id="PTHR47232">
    <property type="entry name" value="TRANSDUCIN FAMILY PROTEIN / WD-40 REPEAT FAMILY PROTEIN"/>
    <property type="match status" value="1"/>
</dbReference>
<dbReference type="EMBL" id="LDAU01000210">
    <property type="protein sequence ID" value="KRW99538.1"/>
    <property type="molecule type" value="Genomic_DNA"/>
</dbReference>
<reference evidence="3 4" key="1">
    <citation type="journal article" date="2015" name="Sci. Rep.">
        <title>Genome of the facultative scuticociliatosis pathogen Pseudocohnilembus persalinus provides insight into its virulence through horizontal gene transfer.</title>
        <authorList>
            <person name="Xiong J."/>
            <person name="Wang G."/>
            <person name="Cheng J."/>
            <person name="Tian M."/>
            <person name="Pan X."/>
            <person name="Warren A."/>
            <person name="Jiang C."/>
            <person name="Yuan D."/>
            <person name="Miao W."/>
        </authorList>
    </citation>
    <scope>NUCLEOTIDE SEQUENCE [LARGE SCALE GENOMIC DNA]</scope>
    <source>
        <strain evidence="3">36N120E</strain>
    </source>
</reference>
<dbReference type="AlphaFoldDB" id="A0A0V0QBI1"/>
<keyword evidence="1" id="KW-0175">Coiled coil</keyword>
<feature type="compositionally biased region" description="Acidic residues" evidence="2">
    <location>
        <begin position="271"/>
        <end position="280"/>
    </location>
</feature>
<feature type="coiled-coil region" evidence="1">
    <location>
        <begin position="735"/>
        <end position="823"/>
    </location>
</feature>
<dbReference type="InParanoid" id="A0A0V0QBI1"/>
<feature type="region of interest" description="Disordered" evidence="2">
    <location>
        <begin position="242"/>
        <end position="301"/>
    </location>
</feature>
<dbReference type="OrthoDB" id="310418at2759"/>